<sequence>MKIISVWNEKGGVGKSTISWNLAGAAVDRGLKVMLVDDDPQASCHWLSGDGFASFEVVRHFPDEVPDVDLLIVDMTPSTTDEPHGTVIIPYQPSRLAYGVVSKHLPRLSDLGRNVIEVISMSDSRKMEHRNFIKAKKEMTPTVQVIPSRSIYERVVGMGRTVFDPELKGMYGLNLAQKEISSLLDKALSYE</sequence>
<dbReference type="SUPFAM" id="SSF52540">
    <property type="entry name" value="P-loop containing nucleoside triphosphate hydrolases"/>
    <property type="match status" value="1"/>
</dbReference>
<proteinExistence type="predicted"/>
<dbReference type="Gene3D" id="3.40.50.300">
    <property type="entry name" value="P-loop containing nucleotide triphosphate hydrolases"/>
    <property type="match status" value="1"/>
</dbReference>
<reference evidence="2" key="1">
    <citation type="journal article" date="2015" name="MBio">
        <title>Eco-Evolutionary Dynamics of Episomes among Ecologically Cohesive Bacterial Populations.</title>
        <authorList>
            <person name="Xue H."/>
            <person name="Cordero O.X."/>
            <person name="Camas F.M."/>
            <person name="Trimble W."/>
            <person name="Meyer F."/>
            <person name="Guglielmini J."/>
            <person name="Rocha E.P."/>
            <person name="Polz M.F."/>
        </authorList>
    </citation>
    <scope>NUCLEOTIDE SEQUENCE</scope>
    <source>
        <strain evidence="2">FF_112</strain>
    </source>
</reference>
<name>A0A0H3ZPX3_9VIBR</name>
<organism evidence="2">
    <name type="scientific">Vibrio tasmaniensis</name>
    <dbReference type="NCBI Taxonomy" id="212663"/>
    <lineage>
        <taxon>Bacteria</taxon>
        <taxon>Pseudomonadati</taxon>
        <taxon>Pseudomonadota</taxon>
        <taxon>Gammaproteobacteria</taxon>
        <taxon>Vibrionales</taxon>
        <taxon>Vibrionaceae</taxon>
        <taxon>Vibrio</taxon>
    </lineage>
</organism>
<dbReference type="InterPro" id="IPR027417">
    <property type="entry name" value="P-loop_NTPase"/>
</dbReference>
<protein>
    <submittedName>
        <fullName evidence="2">Chromosome (Plasmid) partitioning protein ParA</fullName>
    </submittedName>
</protein>
<dbReference type="PANTHER" id="PTHR13696:SF99">
    <property type="entry name" value="COBYRINIC ACID AC-DIAMIDE SYNTHASE"/>
    <property type="match status" value="1"/>
</dbReference>
<dbReference type="InterPro" id="IPR025669">
    <property type="entry name" value="AAA_dom"/>
</dbReference>
<accession>A0A0H3ZPX3</accession>
<dbReference type="AlphaFoldDB" id="A0A0H3ZPX3"/>
<dbReference type="EMBL" id="KP795460">
    <property type="protein sequence ID" value="AKN35969.1"/>
    <property type="molecule type" value="Genomic_DNA"/>
</dbReference>
<dbReference type="PANTHER" id="PTHR13696">
    <property type="entry name" value="P-LOOP CONTAINING NUCLEOSIDE TRIPHOSPHATE HYDROLASE"/>
    <property type="match status" value="1"/>
</dbReference>
<evidence type="ECO:0000259" key="1">
    <source>
        <dbReference type="Pfam" id="PF13614"/>
    </source>
</evidence>
<dbReference type="CDD" id="cd02042">
    <property type="entry name" value="ParAB_family"/>
    <property type="match status" value="1"/>
</dbReference>
<feature type="domain" description="AAA" evidence="1">
    <location>
        <begin position="1"/>
        <end position="43"/>
    </location>
</feature>
<dbReference type="Pfam" id="PF13614">
    <property type="entry name" value="AAA_31"/>
    <property type="match status" value="1"/>
</dbReference>
<evidence type="ECO:0000313" key="2">
    <source>
        <dbReference type="EMBL" id="AKN35969.1"/>
    </source>
</evidence>
<dbReference type="InterPro" id="IPR050678">
    <property type="entry name" value="DNA_Partitioning_ATPase"/>
</dbReference>